<dbReference type="AlphaFoldDB" id="A0A1Q6DX03"/>
<dbReference type="SMART" id="SM00538">
    <property type="entry name" value="POP4"/>
    <property type="match status" value="1"/>
</dbReference>
<keyword evidence="8" id="KW-1185">Reference proteome</keyword>
<keyword evidence="2 6" id="KW-0819">tRNA processing</keyword>
<sequence>MKRSPSNIKRHELIGLEAEVSESTNLDHEGIRGEVIDETKKTINISGKIIPKEDCNFIFTLPEHKVKINGNIINSSPEERIKN</sequence>
<evidence type="ECO:0000256" key="5">
    <source>
        <dbReference type="ARBA" id="ARBA00022801"/>
    </source>
</evidence>
<evidence type="ECO:0000313" key="7">
    <source>
        <dbReference type="EMBL" id="OKY78894.1"/>
    </source>
</evidence>
<dbReference type="Proteomes" id="UP000185744">
    <property type="component" value="Unassembled WGS sequence"/>
</dbReference>
<organism evidence="7 8">
    <name type="scientific">Methanohalarchaeum thermophilum</name>
    <dbReference type="NCBI Taxonomy" id="1903181"/>
    <lineage>
        <taxon>Archaea</taxon>
        <taxon>Methanobacteriati</taxon>
        <taxon>Methanobacteriota</taxon>
        <taxon>Methanonatronarchaeia</taxon>
        <taxon>Methanonatronarchaeales</taxon>
        <taxon>Methanonatronarchaeaceae</taxon>
        <taxon>Candidatus Methanohalarchaeum</taxon>
    </lineage>
</organism>
<dbReference type="EMBL" id="MSDW01000001">
    <property type="protein sequence ID" value="OKY78894.1"/>
    <property type="molecule type" value="Genomic_DNA"/>
</dbReference>
<dbReference type="HAMAP" id="MF_00754">
    <property type="entry name" value="RNase_P_1"/>
    <property type="match status" value="1"/>
</dbReference>
<dbReference type="InterPro" id="IPR036980">
    <property type="entry name" value="RNase_P/MRP_Rpp29_sf"/>
</dbReference>
<comment type="caution">
    <text evidence="7">The sequence shown here is derived from an EMBL/GenBank/DDBJ whole genome shotgun (WGS) entry which is preliminary data.</text>
</comment>
<proteinExistence type="inferred from homology"/>
<name>A0A1Q6DX03_METT1</name>
<dbReference type="GO" id="GO:0030677">
    <property type="term" value="C:ribonuclease P complex"/>
    <property type="evidence" value="ECO:0007669"/>
    <property type="project" value="UniProtKB-UniRule"/>
</dbReference>
<evidence type="ECO:0000256" key="1">
    <source>
        <dbReference type="ARBA" id="ARBA00022490"/>
    </source>
</evidence>
<dbReference type="GO" id="GO:0004526">
    <property type="term" value="F:ribonuclease P activity"/>
    <property type="evidence" value="ECO:0007669"/>
    <property type="project" value="UniProtKB-UniRule"/>
</dbReference>
<dbReference type="InterPro" id="IPR023534">
    <property type="entry name" value="Rof/RNase_P-like"/>
</dbReference>
<reference evidence="7" key="1">
    <citation type="submission" date="2016-12" db="EMBL/GenBank/DDBJ databases">
        <title>Discovery of methanogenic haloarchaea.</title>
        <authorList>
            <person name="Sorokin D.Y."/>
            <person name="Makarova K.S."/>
            <person name="Abbas B."/>
            <person name="Ferrer M."/>
            <person name="Golyshin P.N."/>
        </authorList>
    </citation>
    <scope>NUCLEOTIDE SEQUENCE [LARGE SCALE GENOMIC DNA]</scope>
    <source>
        <strain evidence="7">HMET1</strain>
    </source>
</reference>
<keyword evidence="1 6" id="KW-0963">Cytoplasm</keyword>
<evidence type="ECO:0000256" key="2">
    <source>
        <dbReference type="ARBA" id="ARBA00022694"/>
    </source>
</evidence>
<dbReference type="FunCoup" id="A0A1Q6DX03">
    <property type="interactions" value="3"/>
</dbReference>
<comment type="function">
    <text evidence="6">Part of ribonuclease P, a protein complex that generates mature tRNA molecules by cleaving their 5'-ends.</text>
</comment>
<accession>A0A1Q6DX03</accession>
<dbReference type="SUPFAM" id="SSF101744">
    <property type="entry name" value="Rof/RNase P subunit-like"/>
    <property type="match status" value="1"/>
</dbReference>
<comment type="subunit">
    <text evidence="6">Consists of a catalytic RNA component and at least 4-5 protein subunits.</text>
</comment>
<dbReference type="EC" id="3.1.26.5" evidence="6"/>
<keyword evidence="4 6" id="KW-0255">Endonuclease</keyword>
<dbReference type="GO" id="GO:0005737">
    <property type="term" value="C:cytoplasm"/>
    <property type="evidence" value="ECO:0007669"/>
    <property type="project" value="UniProtKB-SubCell"/>
</dbReference>
<dbReference type="Pfam" id="PF01868">
    <property type="entry name" value="RNase_P-MRP_p29"/>
    <property type="match status" value="1"/>
</dbReference>
<dbReference type="InterPro" id="IPR002730">
    <property type="entry name" value="Rpp29/RNP1"/>
</dbReference>
<evidence type="ECO:0000256" key="4">
    <source>
        <dbReference type="ARBA" id="ARBA00022759"/>
    </source>
</evidence>
<comment type="similarity">
    <text evidence="6">Belongs to the eukaryotic/archaeal RNase P protein component 1 family.</text>
</comment>
<keyword evidence="3 6" id="KW-0540">Nuclease</keyword>
<gene>
    <name evidence="6" type="primary">rnp1</name>
    <name evidence="7" type="ORF">BTN85_1398</name>
</gene>
<dbReference type="InParanoid" id="A0A1Q6DX03"/>
<evidence type="ECO:0000313" key="8">
    <source>
        <dbReference type="Proteomes" id="UP000185744"/>
    </source>
</evidence>
<evidence type="ECO:0000256" key="6">
    <source>
        <dbReference type="HAMAP-Rule" id="MF_00754"/>
    </source>
</evidence>
<dbReference type="Gene3D" id="2.30.30.210">
    <property type="entry name" value="Ribonuclease P/MRP, subunit p29"/>
    <property type="match status" value="1"/>
</dbReference>
<dbReference type="GO" id="GO:0001682">
    <property type="term" value="P:tRNA 5'-leader removal"/>
    <property type="evidence" value="ECO:0007669"/>
    <property type="project" value="UniProtKB-UniRule"/>
</dbReference>
<dbReference type="STRING" id="1903181.BTN85_1398"/>
<comment type="catalytic activity">
    <reaction evidence="6">
        <text>Endonucleolytic cleavage of RNA, removing 5'-extranucleotides from tRNA precursor.</text>
        <dbReference type="EC" id="3.1.26.5"/>
    </reaction>
</comment>
<keyword evidence="5 6" id="KW-0378">Hydrolase</keyword>
<protein>
    <recommendedName>
        <fullName evidence="6">Ribonuclease P protein component 1</fullName>
        <shortName evidence="6">RNase P component 1</shortName>
        <ecNumber evidence="6">3.1.26.5</ecNumber>
    </recommendedName>
    <alternativeName>
        <fullName evidence="6">Rpp29</fullName>
    </alternativeName>
</protein>
<comment type="subcellular location">
    <subcellularLocation>
        <location evidence="6">Cytoplasm</location>
    </subcellularLocation>
</comment>
<evidence type="ECO:0000256" key="3">
    <source>
        <dbReference type="ARBA" id="ARBA00022722"/>
    </source>
</evidence>
<dbReference type="InterPro" id="IPR023538">
    <property type="entry name" value="RNP1"/>
</dbReference>
<dbReference type="GO" id="GO:0003723">
    <property type="term" value="F:RNA binding"/>
    <property type="evidence" value="ECO:0007669"/>
    <property type="project" value="InterPro"/>
</dbReference>